<evidence type="ECO:0008006" key="4">
    <source>
        <dbReference type="Google" id="ProtNLM"/>
    </source>
</evidence>
<proteinExistence type="predicted"/>
<dbReference type="EMBL" id="BDGG01000013">
    <property type="protein sequence ID" value="GAV06111.1"/>
    <property type="molecule type" value="Genomic_DNA"/>
</dbReference>
<comment type="caution">
    <text evidence="2">The sequence shown here is derived from an EMBL/GenBank/DDBJ whole genome shotgun (WGS) entry which is preliminary data.</text>
</comment>
<dbReference type="OrthoDB" id="10671226at2759"/>
<sequence>MTRSLAASRGGMGVWFLAVVAITCSSVAAVQGLELTEERHEVHSWNVSLWTAYSTYQEQQHILELCRQLWAYALDCPVGSVALTLQQAELIQINGIVRKNAKLYHLAYSVETTFNSNITRTAANQTYQDVLVQSGTQLQVDLGLSVSAWIEASKEWAMNNANGSVNSTTAVHFLDHYRPHWQTFVLFDVAHIDVSAAGTLDSTEMSIKLNDSEITESRVVDVLHGTVMVYNISRMDAVTKNISTVIVKATQFLFDEKLESQKGIMDVKLTFGILQSVRHPTSRPFVNEFETRYQLTFTVILNVKAGNTTWEDNRKEASRSIWTNRWNLLLEGLSQHSSNLTASKGWLVSFSELEAETDASPPAKLAECRRIPYVLFDSVNLAYGSDRVPTSALGALVNIWTLVLGRKASQVTVALSRIASEVSFSLAGDQGLPINKLFLRVTFTSTHEQCPPADGAEKQAWNTIELKKAFREKVQQARNEFLLLSNTELLDFSFYNDAVTTAQTASGASVAASPISSTTASSAITTTGNPARTSPIQENILLCYPNETERNRQLASLRQIWADAFGQDIFDVRLSVTHDVLVSGENTTSAPALNVSVPTPPANASSTNETGKPLFIHQVQYIVIPSNLDVQRLNLSSARSRYYELLAASSLGQQQENCTALASSLFTDTNVTSTTAPSSTHDFVQFNPRKTRRIIMTIINDSTVLQYHNLGEKNYALTTIRQLWASAFNYSLQKTILKVRNEEMLGPSVHQIDYSIQLIGHSDAASDYPDAETVEAAQQYFGQFFPKPTTTSPTTTLATTSEPVKAATPYLFYDSLRLTYRTITQRDGALTIFQKIWRNVLKSACANCTSRMVVYDENPVFVPEDILPVTTSSPSPANVRHYSKQEDDEDIGQTHTIFYVVIVVSTLPDIDFVQAKEDFRQTVFNTTDFPYIVNFANVYPSPKPRSIQTVVILTPASADTNSSQRLQLKTEAYQKLLGKDFVWLDVWDVRFPANTAHTKSPLESEATVLTDTFEITALITTNMRISPTDLQNAV</sequence>
<reference evidence="2 3" key="1">
    <citation type="journal article" date="2016" name="Nat. Commun.">
        <title>Extremotolerant tardigrade genome and improved radiotolerance of human cultured cells by tardigrade-unique protein.</title>
        <authorList>
            <person name="Hashimoto T."/>
            <person name="Horikawa D.D."/>
            <person name="Saito Y."/>
            <person name="Kuwahara H."/>
            <person name="Kozuka-Hata H."/>
            <person name="Shin-I T."/>
            <person name="Minakuchi Y."/>
            <person name="Ohishi K."/>
            <person name="Motoyama A."/>
            <person name="Aizu T."/>
            <person name="Enomoto A."/>
            <person name="Kondo K."/>
            <person name="Tanaka S."/>
            <person name="Hara Y."/>
            <person name="Koshikawa S."/>
            <person name="Sagara H."/>
            <person name="Miura T."/>
            <person name="Yokobori S."/>
            <person name="Miyagawa K."/>
            <person name="Suzuki Y."/>
            <person name="Kubo T."/>
            <person name="Oyama M."/>
            <person name="Kohara Y."/>
            <person name="Fujiyama A."/>
            <person name="Arakawa K."/>
            <person name="Katayama T."/>
            <person name="Toyoda A."/>
            <person name="Kunieda T."/>
        </authorList>
    </citation>
    <scope>NUCLEOTIDE SEQUENCE [LARGE SCALE GENOMIC DNA]</scope>
    <source>
        <strain evidence="2 3">YOKOZUNA-1</strain>
    </source>
</reference>
<feature type="chain" id="PRO_5008898976" description="SEA domain-containing protein" evidence="1">
    <location>
        <begin position="33"/>
        <end position="1034"/>
    </location>
</feature>
<name>A0A1D1VYE2_RAMVA</name>
<protein>
    <recommendedName>
        <fullName evidence="4">SEA domain-containing protein</fullName>
    </recommendedName>
</protein>
<organism evidence="2 3">
    <name type="scientific">Ramazzottius varieornatus</name>
    <name type="common">Water bear</name>
    <name type="synonym">Tardigrade</name>
    <dbReference type="NCBI Taxonomy" id="947166"/>
    <lineage>
        <taxon>Eukaryota</taxon>
        <taxon>Metazoa</taxon>
        <taxon>Ecdysozoa</taxon>
        <taxon>Tardigrada</taxon>
        <taxon>Eutardigrada</taxon>
        <taxon>Parachela</taxon>
        <taxon>Hypsibioidea</taxon>
        <taxon>Ramazzottiidae</taxon>
        <taxon>Ramazzottius</taxon>
    </lineage>
</organism>
<keyword evidence="3" id="KW-1185">Reference proteome</keyword>
<dbReference type="AlphaFoldDB" id="A0A1D1VYE2"/>
<keyword evidence="1" id="KW-0732">Signal</keyword>
<evidence type="ECO:0000256" key="1">
    <source>
        <dbReference type="SAM" id="SignalP"/>
    </source>
</evidence>
<evidence type="ECO:0000313" key="3">
    <source>
        <dbReference type="Proteomes" id="UP000186922"/>
    </source>
</evidence>
<feature type="signal peptide" evidence="1">
    <location>
        <begin position="1"/>
        <end position="32"/>
    </location>
</feature>
<dbReference type="Proteomes" id="UP000186922">
    <property type="component" value="Unassembled WGS sequence"/>
</dbReference>
<evidence type="ECO:0000313" key="2">
    <source>
        <dbReference type="EMBL" id="GAV06111.1"/>
    </source>
</evidence>
<gene>
    <name evidence="2" type="primary">RvY_16143-1</name>
    <name evidence="2" type="synonym">RvY_16143.1</name>
    <name evidence="2" type="ORF">RvY_16143</name>
</gene>
<accession>A0A1D1VYE2</accession>